<dbReference type="PANTHER" id="PTHR30075">
    <property type="entry name" value="GLYCYL-TRNA SYNTHETASE"/>
    <property type="match status" value="1"/>
</dbReference>
<sequence length="688" mass="77896">MTKDYLFEIGTEEMPAHVVARSVKQLADRTSKFLKENGLEFKAIKTFSTPRRLTILVQDLAEKQADIDEVKKGPAKKIALDSDGNFTKAAQGFVRGQGMTTDDIYFEELKGTEYAYVHVQKAGKLASDILLGMSDIIKAMTFPTKMRWGSNDFEFVRPIHWLVSLFGSEVVPVKILDITAGRKTMGHRFLGDSVILANSDDYEEALKNQFVIADAAERKTMIVNQIEALAKKNNWQVKLDKGLLEEVTNLVEYPTVFAGSFDESYLNIPDEVLITSMKDNQRYFEVYDQDGKLINHFISVRNGNKEYLENVISGNEKVLVARLDDAQFFYDEDKKYPLSHFVARLDNVSFHDKIGSMSEKMKRVKLIGNYLAKKFNLDEDVVKDFDRASELYKFDLVTQMVGEFAELQGVMGMHYAELAGENKAVSLAIKEHYMPVTAEGDLPTSTVGALLSVADKFDTIITFFAAGMIPSSSNDPYALRRYAYGIVRILLNENWSLNIDAALPEMVEILTGKTPAKMPMNKEDDEQISLFIRDRIKQFLQTNNYKYDVIDAVLHSSQKDPSRILEAAKVLQAHHDSEDFKPVVESLIRIQNILKKAKFKGGVAVNSNLFEDASENELYLATENLQSINNLTELYESFVKMQKIIDRYFEANMIMAKDEAVKNNRLAQLSQINDLATRLGALDMLVIK</sequence>
<dbReference type="GO" id="GO:0004813">
    <property type="term" value="F:alanine-tRNA ligase activity"/>
    <property type="evidence" value="ECO:0007669"/>
    <property type="project" value="InterPro"/>
</dbReference>
<dbReference type="SUPFAM" id="SSF101353">
    <property type="entry name" value="Putative anticodon-binding domain of alanyl-tRNA synthetase (AlaRS)"/>
    <property type="match status" value="1"/>
</dbReference>
<dbReference type="PANTHER" id="PTHR30075:SF2">
    <property type="entry name" value="GLYCINE--TRNA LIGASE, CHLOROPLASTIC_MITOCHONDRIAL 2"/>
    <property type="match status" value="1"/>
</dbReference>
<dbReference type="GO" id="GO:0005524">
    <property type="term" value="F:ATP binding"/>
    <property type="evidence" value="ECO:0007669"/>
    <property type="project" value="UniProtKB-UniRule"/>
</dbReference>
<evidence type="ECO:0000256" key="3">
    <source>
        <dbReference type="ARBA" id="ARBA00022741"/>
    </source>
</evidence>
<comment type="similarity">
    <text evidence="1 8">Belongs to the class-II aminoacyl-tRNA synthetase family.</text>
</comment>
<evidence type="ECO:0000256" key="5">
    <source>
        <dbReference type="ARBA" id="ARBA00022917"/>
    </source>
</evidence>
<dbReference type="InterPro" id="IPR018162">
    <property type="entry name" value="Ala-tRNA-ligase_IIc_anticod-bd"/>
</dbReference>
<gene>
    <name evidence="8" type="primary">glyS</name>
    <name evidence="9" type="ORF">FC23_GL000560</name>
</gene>
<organism evidence="9 10">
    <name type="scientific">Lactobacillus psittaci DSM 15354</name>
    <dbReference type="NCBI Taxonomy" id="1122152"/>
    <lineage>
        <taxon>Bacteria</taxon>
        <taxon>Bacillati</taxon>
        <taxon>Bacillota</taxon>
        <taxon>Bacilli</taxon>
        <taxon>Lactobacillales</taxon>
        <taxon>Lactobacillaceae</taxon>
        <taxon>Lactobacillus</taxon>
    </lineage>
</organism>
<keyword evidence="8" id="KW-0963">Cytoplasm</keyword>
<dbReference type="RefSeq" id="WP_027825621.1">
    <property type="nucleotide sequence ID" value="NZ_AZFB01000002.1"/>
</dbReference>
<dbReference type="EC" id="6.1.1.14" evidence="8"/>
<keyword evidence="2 8" id="KW-0436">Ligase</keyword>
<dbReference type="InterPro" id="IPR015944">
    <property type="entry name" value="Gly-tRNA-synth_bsu"/>
</dbReference>
<dbReference type="AlphaFoldDB" id="A0A0R1SC46"/>
<keyword evidence="3 8" id="KW-0547">Nucleotide-binding</keyword>
<keyword evidence="4 8" id="KW-0067">ATP-binding</keyword>
<dbReference type="PROSITE" id="PS50861">
    <property type="entry name" value="AA_TRNA_LIGASE_II_GLYAB"/>
    <property type="match status" value="1"/>
</dbReference>
<protein>
    <recommendedName>
        <fullName evidence="8">Glycine--tRNA ligase beta subunit</fullName>
        <ecNumber evidence="8">6.1.1.14</ecNumber>
    </recommendedName>
    <alternativeName>
        <fullName evidence="8">Glycyl-tRNA synthetase beta subunit</fullName>
        <shortName evidence="8">GlyRS</shortName>
    </alternativeName>
</protein>
<dbReference type="GO" id="GO:0006419">
    <property type="term" value="P:alanyl-tRNA aminoacylation"/>
    <property type="evidence" value="ECO:0007669"/>
    <property type="project" value="InterPro"/>
</dbReference>
<dbReference type="InterPro" id="IPR006194">
    <property type="entry name" value="Gly-tRNA-synth_heterodimer"/>
</dbReference>
<dbReference type="SUPFAM" id="SSF109604">
    <property type="entry name" value="HD-domain/PDEase-like"/>
    <property type="match status" value="1"/>
</dbReference>
<keyword evidence="10" id="KW-1185">Reference proteome</keyword>
<comment type="catalytic activity">
    <reaction evidence="7 8">
        <text>tRNA(Gly) + glycine + ATP = glycyl-tRNA(Gly) + AMP + diphosphate</text>
        <dbReference type="Rhea" id="RHEA:16013"/>
        <dbReference type="Rhea" id="RHEA-COMP:9664"/>
        <dbReference type="Rhea" id="RHEA-COMP:9683"/>
        <dbReference type="ChEBI" id="CHEBI:30616"/>
        <dbReference type="ChEBI" id="CHEBI:33019"/>
        <dbReference type="ChEBI" id="CHEBI:57305"/>
        <dbReference type="ChEBI" id="CHEBI:78442"/>
        <dbReference type="ChEBI" id="CHEBI:78522"/>
        <dbReference type="ChEBI" id="CHEBI:456215"/>
        <dbReference type="EC" id="6.1.1.14"/>
    </reaction>
</comment>
<dbReference type="Pfam" id="PF02092">
    <property type="entry name" value="tRNA_synt_2f"/>
    <property type="match status" value="1"/>
</dbReference>
<evidence type="ECO:0000256" key="6">
    <source>
        <dbReference type="ARBA" id="ARBA00023146"/>
    </source>
</evidence>
<evidence type="ECO:0000313" key="9">
    <source>
        <dbReference type="EMBL" id="KRL63651.1"/>
    </source>
</evidence>
<dbReference type="EMBL" id="AZFB01000002">
    <property type="protein sequence ID" value="KRL63651.1"/>
    <property type="molecule type" value="Genomic_DNA"/>
</dbReference>
<keyword evidence="6 8" id="KW-0030">Aminoacyl-tRNA synthetase</keyword>
<dbReference type="GO" id="GO:0004820">
    <property type="term" value="F:glycine-tRNA ligase activity"/>
    <property type="evidence" value="ECO:0007669"/>
    <property type="project" value="UniProtKB-UniRule"/>
</dbReference>
<evidence type="ECO:0000256" key="1">
    <source>
        <dbReference type="ARBA" id="ARBA00008226"/>
    </source>
</evidence>
<evidence type="ECO:0000256" key="7">
    <source>
        <dbReference type="ARBA" id="ARBA00047937"/>
    </source>
</evidence>
<dbReference type="Proteomes" id="UP000051931">
    <property type="component" value="Unassembled WGS sequence"/>
</dbReference>
<dbReference type="eggNOG" id="COG0751">
    <property type="taxonomic scope" value="Bacteria"/>
</dbReference>
<dbReference type="GO" id="GO:0005829">
    <property type="term" value="C:cytosol"/>
    <property type="evidence" value="ECO:0007669"/>
    <property type="project" value="TreeGrafter"/>
</dbReference>
<comment type="caution">
    <text evidence="9">The sequence shown here is derived from an EMBL/GenBank/DDBJ whole genome shotgun (WGS) entry which is preliminary data.</text>
</comment>
<keyword evidence="5 8" id="KW-0648">Protein biosynthesis</keyword>
<dbReference type="STRING" id="1122152.GCA_000425905_00326"/>
<dbReference type="OrthoDB" id="9775440at2"/>
<name>A0A0R1SC46_9LACO</name>
<proteinExistence type="inferred from homology"/>
<evidence type="ECO:0000256" key="4">
    <source>
        <dbReference type="ARBA" id="ARBA00022840"/>
    </source>
</evidence>
<dbReference type="NCBIfam" id="TIGR00211">
    <property type="entry name" value="glyS"/>
    <property type="match status" value="1"/>
</dbReference>
<comment type="subcellular location">
    <subcellularLocation>
        <location evidence="8">Cytoplasm</location>
    </subcellularLocation>
</comment>
<accession>A0A0R1SC46</accession>
<evidence type="ECO:0000313" key="10">
    <source>
        <dbReference type="Proteomes" id="UP000051931"/>
    </source>
</evidence>
<evidence type="ECO:0000256" key="8">
    <source>
        <dbReference type="HAMAP-Rule" id="MF_00255"/>
    </source>
</evidence>
<dbReference type="HAMAP" id="MF_00255">
    <property type="entry name" value="Gly_tRNA_synth_beta"/>
    <property type="match status" value="1"/>
</dbReference>
<comment type="subunit">
    <text evidence="8">Tetramer of two alpha and two beta subunits.</text>
</comment>
<dbReference type="PRINTS" id="PR01045">
    <property type="entry name" value="TRNASYNTHGB"/>
</dbReference>
<evidence type="ECO:0000256" key="2">
    <source>
        <dbReference type="ARBA" id="ARBA00022598"/>
    </source>
</evidence>
<dbReference type="GO" id="GO:0006426">
    <property type="term" value="P:glycyl-tRNA aminoacylation"/>
    <property type="evidence" value="ECO:0007669"/>
    <property type="project" value="UniProtKB-UniRule"/>
</dbReference>
<reference evidence="9 10" key="1">
    <citation type="journal article" date="2015" name="Genome Announc.">
        <title>Expanding the biotechnology potential of lactobacilli through comparative genomics of 213 strains and associated genera.</title>
        <authorList>
            <person name="Sun Z."/>
            <person name="Harris H.M."/>
            <person name="McCann A."/>
            <person name="Guo C."/>
            <person name="Argimon S."/>
            <person name="Zhang W."/>
            <person name="Yang X."/>
            <person name="Jeffery I.B."/>
            <person name="Cooney J.C."/>
            <person name="Kagawa T.F."/>
            <person name="Liu W."/>
            <person name="Song Y."/>
            <person name="Salvetti E."/>
            <person name="Wrobel A."/>
            <person name="Rasinkangas P."/>
            <person name="Parkhill J."/>
            <person name="Rea M.C."/>
            <person name="O'Sullivan O."/>
            <person name="Ritari J."/>
            <person name="Douillard F.P."/>
            <person name="Paul Ross R."/>
            <person name="Yang R."/>
            <person name="Briner A.E."/>
            <person name="Felis G.E."/>
            <person name="de Vos W.M."/>
            <person name="Barrangou R."/>
            <person name="Klaenhammer T.R."/>
            <person name="Caufield P.W."/>
            <person name="Cui Y."/>
            <person name="Zhang H."/>
            <person name="O'Toole P.W."/>
        </authorList>
    </citation>
    <scope>NUCLEOTIDE SEQUENCE [LARGE SCALE GENOMIC DNA]</scope>
    <source>
        <strain evidence="9 10">DSM 15354</strain>
    </source>
</reference>
<dbReference type="PATRIC" id="fig|1122152.4.peg.568"/>